<proteinExistence type="predicted"/>
<gene>
    <name evidence="1" type="ORF">OWV82_019573</name>
</gene>
<evidence type="ECO:0000313" key="2">
    <source>
        <dbReference type="Proteomes" id="UP001164539"/>
    </source>
</evidence>
<comment type="caution">
    <text evidence="1">The sequence shown here is derived from an EMBL/GenBank/DDBJ whole genome shotgun (WGS) entry which is preliminary data.</text>
</comment>
<evidence type="ECO:0000313" key="1">
    <source>
        <dbReference type="EMBL" id="KAJ4705839.1"/>
    </source>
</evidence>
<protein>
    <submittedName>
        <fullName evidence="1">Xyloglucan galactosyltransferase KATAMARI1-like protein</fullName>
    </submittedName>
</protein>
<dbReference type="Proteomes" id="UP001164539">
    <property type="component" value="Chromosome 11"/>
</dbReference>
<organism evidence="1 2">
    <name type="scientific">Melia azedarach</name>
    <name type="common">Chinaberry tree</name>
    <dbReference type="NCBI Taxonomy" id="155640"/>
    <lineage>
        <taxon>Eukaryota</taxon>
        <taxon>Viridiplantae</taxon>
        <taxon>Streptophyta</taxon>
        <taxon>Embryophyta</taxon>
        <taxon>Tracheophyta</taxon>
        <taxon>Spermatophyta</taxon>
        <taxon>Magnoliopsida</taxon>
        <taxon>eudicotyledons</taxon>
        <taxon>Gunneridae</taxon>
        <taxon>Pentapetalae</taxon>
        <taxon>rosids</taxon>
        <taxon>malvids</taxon>
        <taxon>Sapindales</taxon>
        <taxon>Meliaceae</taxon>
        <taxon>Melia</taxon>
    </lineage>
</organism>
<sequence length="486" mass="55460">MISKKQTHITPWTEKEKEKEKEKDKHSKIKVVVNSQFRYSLVFLVSLTAWLLVVFFWLPPSNPKHNSQKTHQLNLKPVSSDKKQQPFSVYVYNLPSEFNLGLLEDCKHLSVYTDMCPHVANNGLGKPLSNIAAVGSGCWFATHQFIAEMIFHARMENHPLRTWDPSRANLFYVPFYGGLHASSKFREANHTARDELAVKLVEFLQSQAWWQRHSGEDHFLVLGRTAWDFMRTKSGSDFGANSLLNLQRLQNMSVLTVERNPWRGSNQHGIPYPSYFHPSTSDQMLTWQQKMRLSKRAQLFSFIGAPRKGVEKAAVRDELIKQCAKSTRCKLHTCGAGGSNKCYEPREILAVMSGSRFCLQAPGDSFTRRSTFDSVLAGCIPVFFSPHTAYTQYAWFLPDDPKEYSVYINGEKGSVKEKIEEELLKIPEERVERMRNKVIDLIPRLTYKHPNASDEVEFEDAVDVALAALANHVQSILGSSEGRSIM</sequence>
<reference evidence="1 2" key="1">
    <citation type="journal article" date="2023" name="Science">
        <title>Complex scaffold remodeling in plant triterpene biosynthesis.</title>
        <authorList>
            <person name="De La Pena R."/>
            <person name="Hodgson H."/>
            <person name="Liu J.C."/>
            <person name="Stephenson M.J."/>
            <person name="Martin A.C."/>
            <person name="Owen C."/>
            <person name="Harkess A."/>
            <person name="Leebens-Mack J."/>
            <person name="Jimenez L.E."/>
            <person name="Osbourn A."/>
            <person name="Sattely E.S."/>
        </authorList>
    </citation>
    <scope>NUCLEOTIDE SEQUENCE [LARGE SCALE GENOMIC DNA]</scope>
    <source>
        <strain evidence="2">cv. JPN11</strain>
        <tissue evidence="1">Leaf</tissue>
    </source>
</reference>
<name>A0ACC1X3V1_MELAZ</name>
<dbReference type="EMBL" id="CM051404">
    <property type="protein sequence ID" value="KAJ4705839.1"/>
    <property type="molecule type" value="Genomic_DNA"/>
</dbReference>
<keyword evidence="2" id="KW-1185">Reference proteome</keyword>
<accession>A0ACC1X3V1</accession>